<dbReference type="Proteomes" id="UP001567538">
    <property type="component" value="Unassembled WGS sequence"/>
</dbReference>
<accession>A0ABD1FTU1</accession>
<evidence type="ECO:0000313" key="1">
    <source>
        <dbReference type="EMBL" id="KAL1535260.1"/>
    </source>
</evidence>
<gene>
    <name evidence="1" type="ORF">AAHA92_31340</name>
</gene>
<proteinExistence type="predicted"/>
<protein>
    <submittedName>
        <fullName evidence="1">Uncharacterized protein</fullName>
    </submittedName>
</protein>
<dbReference type="AlphaFoldDB" id="A0ABD1FTU1"/>
<dbReference type="EMBL" id="JBEAFC010000012">
    <property type="protein sequence ID" value="KAL1535260.1"/>
    <property type="molecule type" value="Genomic_DNA"/>
</dbReference>
<evidence type="ECO:0000313" key="2">
    <source>
        <dbReference type="Proteomes" id="UP001567538"/>
    </source>
</evidence>
<organism evidence="1 2">
    <name type="scientific">Salvia divinorum</name>
    <name type="common">Maria pastora</name>
    <name type="synonym">Diviner's sage</name>
    <dbReference type="NCBI Taxonomy" id="28513"/>
    <lineage>
        <taxon>Eukaryota</taxon>
        <taxon>Viridiplantae</taxon>
        <taxon>Streptophyta</taxon>
        <taxon>Embryophyta</taxon>
        <taxon>Tracheophyta</taxon>
        <taxon>Spermatophyta</taxon>
        <taxon>Magnoliopsida</taxon>
        <taxon>eudicotyledons</taxon>
        <taxon>Gunneridae</taxon>
        <taxon>Pentapetalae</taxon>
        <taxon>asterids</taxon>
        <taxon>lamiids</taxon>
        <taxon>Lamiales</taxon>
        <taxon>Lamiaceae</taxon>
        <taxon>Nepetoideae</taxon>
        <taxon>Mentheae</taxon>
        <taxon>Salviinae</taxon>
        <taxon>Salvia</taxon>
        <taxon>Salvia subgen. Calosphace</taxon>
    </lineage>
</organism>
<name>A0ABD1FTU1_SALDI</name>
<comment type="caution">
    <text evidence="1">The sequence shown here is derived from an EMBL/GenBank/DDBJ whole genome shotgun (WGS) entry which is preliminary data.</text>
</comment>
<sequence length="132" mass="14662">MNISLYTPFFPKIHTLRGHFFAELRSLSALTLDRPSSSLPTNHHNSSLVSPSSSLLSISLSCLSTLSVAVWSRLLSKHHPTRSHSVAFRHFIVGSPRRHCIVSDSKAVPQLVHVENGNAVKDRGILKTRMSR</sequence>
<reference evidence="1 2" key="1">
    <citation type="submission" date="2024-06" db="EMBL/GenBank/DDBJ databases">
        <title>A chromosome level genome sequence of Diviner's sage (Salvia divinorum).</title>
        <authorList>
            <person name="Ford S.A."/>
            <person name="Ro D.-K."/>
            <person name="Ness R.W."/>
            <person name="Phillips M.A."/>
        </authorList>
    </citation>
    <scope>NUCLEOTIDE SEQUENCE [LARGE SCALE GENOMIC DNA]</scope>
    <source>
        <strain evidence="1">SAF-2024a</strain>
        <tissue evidence="1">Leaf</tissue>
    </source>
</reference>
<keyword evidence="2" id="KW-1185">Reference proteome</keyword>